<protein>
    <submittedName>
        <fullName evidence="3">Uncharacterized protein</fullName>
    </submittedName>
</protein>
<sequence>MKNSSHLAVLLLLASAACHSDAPATEQAAPPTDSVPAPKPAAPPADSVPAPELAAPPADSVPAAKPGTATAASPASLSPADTLHLPGGRVVQLRPTTAEAFDQLPTSGLPEFINHSHAERIPASQGLVRRQGLNLLLQPAQGSVVKLSSTPDAKFTLQNGNGVKFIYWGSLPAAHQWVVQAMYWEENGIVLVDQRTGRNVELTGEAVASPDGRFVLLTSPGLGGGDQANQLSLVQIEAAGPRLLWTRAPDRWEAVTARWATPSRVIIKRRHTLADGSMPDDALVTYDELDVSR</sequence>
<evidence type="ECO:0000256" key="2">
    <source>
        <dbReference type="SAM" id="SignalP"/>
    </source>
</evidence>
<proteinExistence type="predicted"/>
<dbReference type="Proteomes" id="UP001501469">
    <property type="component" value="Unassembled WGS sequence"/>
</dbReference>
<feature type="compositionally biased region" description="Low complexity" evidence="1">
    <location>
        <begin position="62"/>
        <end position="82"/>
    </location>
</feature>
<keyword evidence="4" id="KW-1185">Reference proteome</keyword>
<comment type="caution">
    <text evidence="3">The sequence shown here is derived from an EMBL/GenBank/DDBJ whole genome shotgun (WGS) entry which is preliminary data.</text>
</comment>
<dbReference type="EMBL" id="BAABDK010000007">
    <property type="protein sequence ID" value="GAA4026576.1"/>
    <property type="molecule type" value="Genomic_DNA"/>
</dbReference>
<reference evidence="4" key="1">
    <citation type="journal article" date="2019" name="Int. J. Syst. Evol. Microbiol.">
        <title>The Global Catalogue of Microorganisms (GCM) 10K type strain sequencing project: providing services to taxonomists for standard genome sequencing and annotation.</title>
        <authorList>
            <consortium name="The Broad Institute Genomics Platform"/>
            <consortium name="The Broad Institute Genome Sequencing Center for Infectious Disease"/>
            <person name="Wu L."/>
            <person name="Ma J."/>
        </authorList>
    </citation>
    <scope>NUCLEOTIDE SEQUENCE [LARGE SCALE GENOMIC DNA]</scope>
    <source>
        <strain evidence="4">JCM 17225</strain>
    </source>
</reference>
<evidence type="ECO:0000313" key="3">
    <source>
        <dbReference type="EMBL" id="GAA4026576.1"/>
    </source>
</evidence>
<organism evidence="3 4">
    <name type="scientific">Hymenobacter glaciei</name>
    <dbReference type="NCBI Taxonomy" id="877209"/>
    <lineage>
        <taxon>Bacteria</taxon>
        <taxon>Pseudomonadati</taxon>
        <taxon>Bacteroidota</taxon>
        <taxon>Cytophagia</taxon>
        <taxon>Cytophagales</taxon>
        <taxon>Hymenobacteraceae</taxon>
        <taxon>Hymenobacter</taxon>
    </lineage>
</organism>
<feature type="region of interest" description="Disordered" evidence="1">
    <location>
        <begin position="22"/>
        <end position="83"/>
    </location>
</feature>
<name>A0ABP7TIL6_9BACT</name>
<feature type="chain" id="PRO_5046847512" evidence="2">
    <location>
        <begin position="25"/>
        <end position="293"/>
    </location>
</feature>
<evidence type="ECO:0000256" key="1">
    <source>
        <dbReference type="SAM" id="MobiDB-lite"/>
    </source>
</evidence>
<dbReference type="RefSeq" id="WP_345050619.1">
    <property type="nucleotide sequence ID" value="NZ_BAABDK010000007.1"/>
</dbReference>
<gene>
    <name evidence="3" type="ORF">GCM10022409_08170</name>
</gene>
<accession>A0ABP7TIL6</accession>
<dbReference type="PROSITE" id="PS51257">
    <property type="entry name" value="PROKAR_LIPOPROTEIN"/>
    <property type="match status" value="1"/>
</dbReference>
<evidence type="ECO:0000313" key="4">
    <source>
        <dbReference type="Proteomes" id="UP001501469"/>
    </source>
</evidence>
<keyword evidence="2" id="KW-0732">Signal</keyword>
<feature type="signal peptide" evidence="2">
    <location>
        <begin position="1"/>
        <end position="24"/>
    </location>
</feature>